<evidence type="ECO:0000256" key="8">
    <source>
        <dbReference type="PIRSR" id="PIRSR000190-1"/>
    </source>
</evidence>
<comment type="subunit">
    <text evidence="2 7">Homodimer.</text>
</comment>
<evidence type="ECO:0000259" key="10">
    <source>
        <dbReference type="Pfam" id="PF01243"/>
    </source>
</evidence>
<protein>
    <recommendedName>
        <fullName evidence="7">Pyridoxine/pyridoxamine 5'-phosphate oxidase</fullName>
        <ecNumber evidence="7">1.4.3.5</ecNumber>
    </recommendedName>
    <alternativeName>
        <fullName evidence="7">PNP/PMP oxidase</fullName>
        <shortName evidence="7">PNPOx</shortName>
    </alternativeName>
    <alternativeName>
        <fullName evidence="7">Pyridoxal 5'-phosphate synthase</fullName>
    </alternativeName>
</protein>
<evidence type="ECO:0000256" key="6">
    <source>
        <dbReference type="ARBA" id="ARBA00023096"/>
    </source>
</evidence>
<feature type="binding site" evidence="7 9">
    <location>
        <position position="85"/>
    </location>
    <ligand>
        <name>FMN</name>
        <dbReference type="ChEBI" id="CHEBI:58210"/>
    </ligand>
</feature>
<dbReference type="PIRSF" id="PIRSF000190">
    <property type="entry name" value="Pyd_amn-ph_oxd"/>
    <property type="match status" value="1"/>
</dbReference>
<proteinExistence type="inferred from homology"/>
<evidence type="ECO:0000256" key="1">
    <source>
        <dbReference type="ARBA" id="ARBA00007301"/>
    </source>
</evidence>
<dbReference type="Gene3D" id="2.30.110.10">
    <property type="entry name" value="Electron Transport, Fmn-binding Protein, Chain A"/>
    <property type="match status" value="1"/>
</dbReference>
<dbReference type="GO" id="GO:0004733">
    <property type="term" value="F:pyridoxamine phosphate oxidase activity"/>
    <property type="evidence" value="ECO:0007669"/>
    <property type="project" value="UniProtKB-UniRule"/>
</dbReference>
<evidence type="ECO:0000256" key="4">
    <source>
        <dbReference type="ARBA" id="ARBA00022643"/>
    </source>
</evidence>
<feature type="binding site" evidence="8">
    <location>
        <begin position="10"/>
        <end position="13"/>
    </location>
    <ligand>
        <name>substrate</name>
    </ligand>
</feature>
<evidence type="ECO:0000313" key="12">
    <source>
        <dbReference type="EMBL" id="MBB5209891.1"/>
    </source>
</evidence>
<comment type="catalytic activity">
    <reaction evidence="7">
        <text>pyridoxamine 5'-phosphate + O2 + H2O = pyridoxal 5'-phosphate + H2O2 + NH4(+)</text>
        <dbReference type="Rhea" id="RHEA:15817"/>
        <dbReference type="ChEBI" id="CHEBI:15377"/>
        <dbReference type="ChEBI" id="CHEBI:15379"/>
        <dbReference type="ChEBI" id="CHEBI:16240"/>
        <dbReference type="ChEBI" id="CHEBI:28938"/>
        <dbReference type="ChEBI" id="CHEBI:58451"/>
        <dbReference type="ChEBI" id="CHEBI:597326"/>
        <dbReference type="EC" id="1.4.3.5"/>
    </reaction>
</comment>
<dbReference type="EMBL" id="JACHHR010000001">
    <property type="protein sequence ID" value="MBB5209891.1"/>
    <property type="molecule type" value="Genomic_DNA"/>
</dbReference>
<comment type="cofactor">
    <cofactor evidence="7 9">
        <name>FMN</name>
        <dbReference type="ChEBI" id="CHEBI:58210"/>
    </cofactor>
    <text evidence="7 9">Binds 1 FMN per subunit.</text>
</comment>
<feature type="binding site" evidence="7 8">
    <location>
        <position position="129"/>
    </location>
    <ligand>
        <name>substrate</name>
    </ligand>
</feature>
<evidence type="ECO:0000256" key="5">
    <source>
        <dbReference type="ARBA" id="ARBA00023002"/>
    </source>
</evidence>
<evidence type="ECO:0000256" key="2">
    <source>
        <dbReference type="ARBA" id="ARBA00011738"/>
    </source>
</evidence>
<feature type="binding site" evidence="7 8">
    <location>
        <position position="125"/>
    </location>
    <ligand>
        <name>substrate</name>
    </ligand>
</feature>
<evidence type="ECO:0000313" key="13">
    <source>
        <dbReference type="Proteomes" id="UP000563601"/>
    </source>
</evidence>
<dbReference type="InterPro" id="IPR011576">
    <property type="entry name" value="Pyridox_Oxase_N"/>
</dbReference>
<dbReference type="Pfam" id="PF10590">
    <property type="entry name" value="PNP_phzG_C"/>
    <property type="match status" value="1"/>
</dbReference>
<dbReference type="NCBIfam" id="TIGR00558">
    <property type="entry name" value="pdxH"/>
    <property type="match status" value="1"/>
</dbReference>
<keyword evidence="6 7" id="KW-0664">Pyridoxine biosynthesis</keyword>
<keyword evidence="4 7" id="KW-0288">FMN</keyword>
<feature type="binding site" evidence="7 8">
    <location>
        <position position="68"/>
    </location>
    <ligand>
        <name>substrate</name>
    </ligand>
</feature>
<feature type="binding site" evidence="7 9">
    <location>
        <begin position="142"/>
        <end position="143"/>
    </location>
    <ligand>
        <name>FMN</name>
        <dbReference type="ChEBI" id="CHEBI:58210"/>
    </ligand>
</feature>
<organism evidence="12 13">
    <name type="scientific">Microbulbifer hydrolyticus</name>
    <dbReference type="NCBI Taxonomy" id="48074"/>
    <lineage>
        <taxon>Bacteria</taxon>
        <taxon>Pseudomonadati</taxon>
        <taxon>Pseudomonadota</taxon>
        <taxon>Gammaproteobacteria</taxon>
        <taxon>Cellvibrionales</taxon>
        <taxon>Microbulbiferaceae</taxon>
        <taxon>Microbulbifer</taxon>
    </lineage>
</organism>
<accession>A0AA89TKG5</accession>
<feature type="binding site" evidence="7 8">
    <location>
        <begin position="193"/>
        <end position="195"/>
    </location>
    <ligand>
        <name>substrate</name>
    </ligand>
</feature>
<gene>
    <name evidence="7" type="primary">pdxH</name>
    <name evidence="12" type="ORF">HNQ53_000079</name>
</gene>
<evidence type="ECO:0000259" key="11">
    <source>
        <dbReference type="Pfam" id="PF10590"/>
    </source>
</evidence>
<dbReference type="HAMAP" id="MF_01629">
    <property type="entry name" value="PdxH"/>
    <property type="match status" value="1"/>
</dbReference>
<feature type="binding site" evidence="7 9">
    <location>
        <begin position="78"/>
        <end position="79"/>
    </location>
    <ligand>
        <name>FMN</name>
        <dbReference type="ChEBI" id="CHEBI:58210"/>
    </ligand>
</feature>
<evidence type="ECO:0000256" key="7">
    <source>
        <dbReference type="HAMAP-Rule" id="MF_01629"/>
    </source>
</evidence>
<dbReference type="Pfam" id="PF01243">
    <property type="entry name" value="PNPOx_N"/>
    <property type="match status" value="1"/>
</dbReference>
<dbReference type="SUPFAM" id="SSF50475">
    <property type="entry name" value="FMN-binding split barrel"/>
    <property type="match status" value="1"/>
</dbReference>
<comment type="catalytic activity">
    <reaction evidence="7">
        <text>pyridoxine 5'-phosphate + O2 = pyridoxal 5'-phosphate + H2O2</text>
        <dbReference type="Rhea" id="RHEA:15149"/>
        <dbReference type="ChEBI" id="CHEBI:15379"/>
        <dbReference type="ChEBI" id="CHEBI:16240"/>
        <dbReference type="ChEBI" id="CHEBI:58589"/>
        <dbReference type="ChEBI" id="CHEBI:597326"/>
        <dbReference type="EC" id="1.4.3.5"/>
    </reaction>
</comment>
<comment type="pathway">
    <text evidence="7">Cofactor metabolism; pyridoxal 5'-phosphate salvage; pyridoxal 5'-phosphate from pyridoxamine 5'-phosphate: step 1/1.</text>
</comment>
<comment type="function">
    <text evidence="7">Catalyzes the oxidation of either pyridoxine 5'-phosphate (PNP) or pyridoxamine 5'-phosphate (PMP) into pyridoxal 5'-phosphate (PLP).</text>
</comment>
<dbReference type="PROSITE" id="PS01064">
    <property type="entry name" value="PYRIDOX_OXIDASE"/>
    <property type="match status" value="1"/>
</dbReference>
<dbReference type="GO" id="GO:0010181">
    <property type="term" value="F:FMN binding"/>
    <property type="evidence" value="ECO:0007669"/>
    <property type="project" value="UniProtKB-UniRule"/>
</dbReference>
<dbReference type="InterPro" id="IPR012349">
    <property type="entry name" value="Split_barrel_FMN-bd"/>
</dbReference>
<feature type="domain" description="Pyridoxine 5'-phosphate oxidase dimerisation C-terminal" evidence="11">
    <location>
        <begin position="174"/>
        <end position="215"/>
    </location>
</feature>
<feature type="binding site" evidence="7 9">
    <location>
        <begin position="63"/>
        <end position="68"/>
    </location>
    <ligand>
        <name>FMN</name>
        <dbReference type="ChEBI" id="CHEBI:58210"/>
    </ligand>
</feature>
<dbReference type="PANTHER" id="PTHR10851:SF0">
    <property type="entry name" value="PYRIDOXINE-5'-PHOSPHATE OXIDASE"/>
    <property type="match status" value="1"/>
</dbReference>
<comment type="caution">
    <text evidence="7">Lacks conserved residue(s) required for the propagation of feature annotation.</text>
</comment>
<dbReference type="EC" id="1.4.3.5" evidence="7"/>
<dbReference type="NCBIfam" id="NF004231">
    <property type="entry name" value="PRK05679.1"/>
    <property type="match status" value="1"/>
</dbReference>
<feature type="binding site" evidence="7 8">
    <location>
        <position position="133"/>
    </location>
    <ligand>
        <name>substrate</name>
    </ligand>
</feature>
<evidence type="ECO:0000256" key="9">
    <source>
        <dbReference type="PIRSR" id="PIRSR000190-2"/>
    </source>
</evidence>
<reference evidence="12 13" key="1">
    <citation type="submission" date="2020-08" db="EMBL/GenBank/DDBJ databases">
        <title>Genomic Encyclopedia of Type Strains, Phase IV (KMG-IV): sequencing the most valuable type-strain genomes for metagenomic binning, comparative biology and taxonomic classification.</title>
        <authorList>
            <person name="Goeker M."/>
        </authorList>
    </citation>
    <scope>NUCLEOTIDE SEQUENCE [LARGE SCALE GENOMIC DNA]</scope>
    <source>
        <strain evidence="12 13">DSM 11525</strain>
    </source>
</reference>
<feature type="binding site" evidence="7 9">
    <location>
        <position position="197"/>
    </location>
    <ligand>
        <name>FMN</name>
        <dbReference type="ChEBI" id="CHEBI:58210"/>
    </ligand>
</feature>
<dbReference type="AlphaFoldDB" id="A0AA89TKG5"/>
<dbReference type="FunFam" id="2.30.110.10:FF:000020">
    <property type="entry name" value="PNPO isoform 11"/>
    <property type="match status" value="1"/>
</dbReference>
<dbReference type="InterPro" id="IPR000659">
    <property type="entry name" value="Pyridox_Oxase"/>
</dbReference>
<keyword evidence="3 7" id="KW-0285">Flavoprotein</keyword>
<name>A0AA89TKG5_9GAMM</name>
<dbReference type="InterPro" id="IPR019740">
    <property type="entry name" value="Pyridox_Oxase_CS"/>
</dbReference>
<feature type="binding site" evidence="7 9">
    <location>
        <position position="187"/>
    </location>
    <ligand>
        <name>FMN</name>
        <dbReference type="ChEBI" id="CHEBI:58210"/>
    </ligand>
</feature>
<feature type="domain" description="Pyridoxamine 5'-phosphate oxidase N-terminal" evidence="10">
    <location>
        <begin position="35"/>
        <end position="161"/>
    </location>
</feature>
<comment type="pathway">
    <text evidence="7">Cofactor metabolism; pyridoxal 5'-phosphate salvage; pyridoxal 5'-phosphate from pyridoxine 5'-phosphate: step 1/1.</text>
</comment>
<evidence type="ECO:0000256" key="3">
    <source>
        <dbReference type="ARBA" id="ARBA00022630"/>
    </source>
</evidence>
<dbReference type="Proteomes" id="UP000563601">
    <property type="component" value="Unassembled WGS sequence"/>
</dbReference>
<dbReference type="InterPro" id="IPR019576">
    <property type="entry name" value="Pyridoxamine_oxidase_dimer_C"/>
</dbReference>
<dbReference type="GO" id="GO:0008615">
    <property type="term" value="P:pyridoxine biosynthetic process"/>
    <property type="evidence" value="ECO:0007669"/>
    <property type="project" value="UniProtKB-UniRule"/>
</dbReference>
<dbReference type="PANTHER" id="PTHR10851">
    <property type="entry name" value="PYRIDOXINE-5-PHOSPHATE OXIDASE"/>
    <property type="match status" value="1"/>
</dbReference>
<sequence>MTAMEIGKWRREYLQGGLQRSELADDPIGQFGAWLEEVVKAEISDPSAMCLSTADASGQPSQRIVLLKGFDARGFVFYTNLKSQKAWDITANPKVSLLFPWHFLERQVIVRGSVEQVSDAEADEYFSIRPRDSQIAAWASHQSDAIVSRKVLEDNFESFRAKFDGQDVPRPEFWGGYRVEPHAVEFWQGRASRLHDRFIYRALEGGEWQLERLSP</sequence>
<feature type="binding site" evidence="7 9">
    <location>
        <position position="107"/>
    </location>
    <ligand>
        <name>FMN</name>
        <dbReference type="ChEBI" id="CHEBI:58210"/>
    </ligand>
</feature>
<comment type="caution">
    <text evidence="12">The sequence shown here is derived from an EMBL/GenBank/DDBJ whole genome shotgun (WGS) entry which is preliminary data.</text>
</comment>
<comment type="similarity">
    <text evidence="1 7">Belongs to the pyridoxamine 5'-phosphate oxidase family.</text>
</comment>
<keyword evidence="5 7" id="KW-0560">Oxidoreductase</keyword>